<protein>
    <submittedName>
        <fullName evidence="1">Uncharacterized protein</fullName>
    </submittedName>
</protein>
<name>A0AA90UWF0_9BACT</name>
<evidence type="ECO:0000313" key="1">
    <source>
        <dbReference type="EMBL" id="MQN82714.1"/>
    </source>
</evidence>
<dbReference type="AlphaFoldDB" id="A0AA90UWF0"/>
<comment type="caution">
    <text evidence="1">The sequence shown here is derived from an EMBL/GenBank/DDBJ whole genome shotgun (WGS) entry which is preliminary data.</text>
</comment>
<dbReference type="InterPro" id="IPR014867">
    <property type="entry name" value="Spore_coat_CotH_CotH2/3/7"/>
</dbReference>
<dbReference type="EMBL" id="VZCC01000006">
    <property type="protein sequence ID" value="MQN82714.1"/>
    <property type="molecule type" value="Genomic_DNA"/>
</dbReference>
<organism evidence="1 2">
    <name type="scientific">Segatella copri</name>
    <dbReference type="NCBI Taxonomy" id="165179"/>
    <lineage>
        <taxon>Bacteria</taxon>
        <taxon>Pseudomonadati</taxon>
        <taxon>Bacteroidota</taxon>
        <taxon>Bacteroidia</taxon>
        <taxon>Bacteroidales</taxon>
        <taxon>Prevotellaceae</taxon>
        <taxon>Segatella</taxon>
    </lineage>
</organism>
<dbReference type="Proteomes" id="UP000421408">
    <property type="component" value="Unassembled WGS sequence"/>
</dbReference>
<accession>A0AA90UWF0</accession>
<proteinExistence type="predicted"/>
<evidence type="ECO:0000313" key="2">
    <source>
        <dbReference type="Proteomes" id="UP000421408"/>
    </source>
</evidence>
<reference evidence="2" key="1">
    <citation type="submission" date="2019-09" db="EMBL/GenBank/DDBJ databases">
        <title>Distinct polysaccharide growth profiles of human intestinal Prevotella copri isolates.</title>
        <authorList>
            <person name="Fehlner-Peach H."/>
            <person name="Magnabosco C."/>
            <person name="Raghavan V."/>
            <person name="Scher J.U."/>
            <person name="Tett A."/>
            <person name="Cox L.M."/>
            <person name="Gottsegen C."/>
            <person name="Watters A."/>
            <person name="Wiltshire- Gordon J.D."/>
            <person name="Segata N."/>
            <person name="Bonneau R."/>
            <person name="Littman D.R."/>
        </authorList>
    </citation>
    <scope>NUCLEOTIDE SEQUENCE [LARGE SCALE GENOMIC DNA]</scope>
    <source>
        <strain evidence="2">iAA108</strain>
    </source>
</reference>
<sequence>MAEIQTIIGSLPVCRGEYDAEVSYFRDNQVTMYGSTFQSIADDNVGYPPAEERDDGKVYAINTDKWIIVANALAAYNAGKRIDDLAENTEIKDEEGTVVKTPFRYIQSEEFIFAKVDANDKLLFGIQWDGTPVFGKTSAVEDRLQAQVNLLADKIRNLLGDDDTTSAIDTLNELKKFFAEIENTETLTGILANLDNVAKNLDKTTIKDEEGTVQDTPFRVIENEEFIMAVVDSEDRLLFGIYRATGKPYFPLNEMYHVEQNEEFFGVWLDADNHVLLGIRRDGEIIGEIHAVNALKQVISQLQSDTVFLQEKVGAIDTNLKELLDVFSLQDNEEYLAVEQDAEGKVLSATNPDGSKIFYIPLIPKSSINFDDRTIYEDEVEDYKELLLDSDGKILRYTDKKGVIHENREIVFSATNLGSSESEKELALPRSMNLPKYGYTDIKEETFYLTANDGYSDKDGILAMLVNEDTQANAQKGLTPYKYFVKSTLQNTDGVYSVTSGSVSLNFYVPSDVKEVGGKSYVTSSLTKGSDGSYTVNPTSIEVTKIVDKPNVGTWEISKKTKHWCVVDIDFGSYLKGTYNVLVSFQGASTLYNRQKNLRYAFVKSDYKSKVKLKIGELLKVDKFNLKSYYSDDTKLKEPIIFRLYLQAKELRNFNEQYPWSSSSIIATGATGIIKSFPVCTSVGGEFYGVQFFGYKKDKGNYMLSSDEDGMIISGGVGCNWAKFDWSTWEDEMNDDPTETNRVAVEKFYQFINGSDFTKENAPKHMNINDWIDYFIFIQVFRLRDNDIHNLILYSGKDKTVFSPFLYDLDLAFNVYNYNLEADKTNTVWLKLKELFWDEICERYSALRNTVLNVGNFNLIISDLQSNIDYSDFKKGVDKWGVRDAQLTTGKLADTFSELLDTFDLYFKN</sequence>
<dbReference type="RefSeq" id="WP_153118154.1">
    <property type="nucleotide sequence ID" value="NZ_VZCC01000006.1"/>
</dbReference>
<dbReference type="Pfam" id="PF08757">
    <property type="entry name" value="CotH"/>
    <property type="match status" value="1"/>
</dbReference>
<gene>
    <name evidence="1" type="ORF">F7D74_01640</name>
</gene>